<dbReference type="Pfam" id="PF00069">
    <property type="entry name" value="Pkinase"/>
    <property type="match status" value="1"/>
</dbReference>
<dbReference type="Proteomes" id="UP000607653">
    <property type="component" value="Unassembled WGS sequence"/>
</dbReference>
<dbReference type="PROSITE" id="PS00108">
    <property type="entry name" value="PROTEIN_KINASE_ST"/>
    <property type="match status" value="1"/>
</dbReference>
<dbReference type="PANTHER" id="PTHR46146">
    <property type="entry name" value="SERINE/THREONINE-PROTEIN KINASE-LIKE PROTEIN CCR4"/>
    <property type="match status" value="1"/>
</dbReference>
<dbReference type="Gene3D" id="1.10.510.10">
    <property type="entry name" value="Transferase(Phosphotransferase) domain 1"/>
    <property type="match status" value="1"/>
</dbReference>
<evidence type="ECO:0000313" key="2">
    <source>
        <dbReference type="EMBL" id="DAD40696.1"/>
    </source>
</evidence>
<dbReference type="GO" id="GO:0004672">
    <property type="term" value="F:protein kinase activity"/>
    <property type="evidence" value="ECO:0007669"/>
    <property type="project" value="InterPro"/>
</dbReference>
<evidence type="ECO:0000259" key="1">
    <source>
        <dbReference type="PROSITE" id="PS50011"/>
    </source>
</evidence>
<name>A0A822ZCF1_NELNU</name>
<dbReference type="AlphaFoldDB" id="A0A822ZCF1"/>
<protein>
    <recommendedName>
        <fullName evidence="1">Protein kinase domain-containing protein</fullName>
    </recommendedName>
</protein>
<proteinExistence type="predicted"/>
<comment type="caution">
    <text evidence="2">The sequence shown here is derived from an EMBL/GenBank/DDBJ whole genome shotgun (WGS) entry which is preliminary data.</text>
</comment>
<dbReference type="PANTHER" id="PTHR46146:SF3">
    <property type="entry name" value="SERINE_THREONINE-PROTEIN KINASE-LIKE PROTEIN CCR3-RELATED"/>
    <property type="match status" value="1"/>
</dbReference>
<dbReference type="InterPro" id="IPR008271">
    <property type="entry name" value="Ser/Thr_kinase_AS"/>
</dbReference>
<reference evidence="2 3" key="1">
    <citation type="journal article" date="2020" name="Mol. Biol. Evol.">
        <title>Distinct Expression and Methylation Patterns for Genes with Different Fates following a Single Whole-Genome Duplication in Flowering Plants.</title>
        <authorList>
            <person name="Shi T."/>
            <person name="Rahmani R.S."/>
            <person name="Gugger P.F."/>
            <person name="Wang M."/>
            <person name="Li H."/>
            <person name="Zhang Y."/>
            <person name="Li Z."/>
            <person name="Wang Q."/>
            <person name="Van de Peer Y."/>
            <person name="Marchal K."/>
            <person name="Chen J."/>
        </authorList>
    </citation>
    <scope>NUCLEOTIDE SEQUENCE [LARGE SCALE GENOMIC DNA]</scope>
    <source>
        <tissue evidence="2">Leaf</tissue>
    </source>
</reference>
<gene>
    <name evidence="2" type="ORF">HUJ06_015019</name>
</gene>
<dbReference type="SUPFAM" id="SSF56112">
    <property type="entry name" value="Protein kinase-like (PK-like)"/>
    <property type="match status" value="1"/>
</dbReference>
<organism evidence="2 3">
    <name type="scientific">Nelumbo nucifera</name>
    <name type="common">Sacred lotus</name>
    <dbReference type="NCBI Taxonomy" id="4432"/>
    <lineage>
        <taxon>Eukaryota</taxon>
        <taxon>Viridiplantae</taxon>
        <taxon>Streptophyta</taxon>
        <taxon>Embryophyta</taxon>
        <taxon>Tracheophyta</taxon>
        <taxon>Spermatophyta</taxon>
        <taxon>Magnoliopsida</taxon>
        <taxon>Proteales</taxon>
        <taxon>Nelumbonaceae</taxon>
        <taxon>Nelumbo</taxon>
    </lineage>
</organism>
<dbReference type="InterPro" id="IPR011009">
    <property type="entry name" value="Kinase-like_dom_sf"/>
</dbReference>
<sequence>MRTKIALYVTRGIEYLHDAMLSIIHRDIKSSNILLDGNWMTRVLDFGLSLMGPEMNGEYMQMKAVGTVGYIDPEYYGLNVLMPKSDVYGMGVVLLELLTGKTTLFKEDKEGGLISVVNYAVPMINGGELQRVLDRRMGVPEVNEAEAVELTA</sequence>
<dbReference type="InterPro" id="IPR000719">
    <property type="entry name" value="Prot_kinase_dom"/>
</dbReference>
<dbReference type="GO" id="GO:0005524">
    <property type="term" value="F:ATP binding"/>
    <property type="evidence" value="ECO:0007669"/>
    <property type="project" value="InterPro"/>
</dbReference>
<keyword evidence="3" id="KW-1185">Reference proteome</keyword>
<dbReference type="PROSITE" id="PS50011">
    <property type="entry name" value="PROTEIN_KINASE_DOM"/>
    <property type="match status" value="1"/>
</dbReference>
<evidence type="ECO:0000313" key="3">
    <source>
        <dbReference type="Proteomes" id="UP000607653"/>
    </source>
</evidence>
<feature type="domain" description="Protein kinase" evidence="1">
    <location>
        <begin position="1"/>
        <end position="152"/>
    </location>
</feature>
<accession>A0A822ZCF1</accession>
<dbReference type="EMBL" id="DUZY01000005">
    <property type="protein sequence ID" value="DAD40696.1"/>
    <property type="molecule type" value="Genomic_DNA"/>
</dbReference>